<dbReference type="AlphaFoldDB" id="A0A7G6X0I1"/>
<dbReference type="Proteomes" id="UP000515563">
    <property type="component" value="Chromosome"/>
</dbReference>
<evidence type="ECO:0000313" key="7">
    <source>
        <dbReference type="EMBL" id="QNE19746.1"/>
    </source>
</evidence>
<dbReference type="GO" id="GO:0000976">
    <property type="term" value="F:transcription cis-regulatory region binding"/>
    <property type="evidence" value="ECO:0007669"/>
    <property type="project" value="TreeGrafter"/>
</dbReference>
<evidence type="ECO:0000256" key="4">
    <source>
        <dbReference type="PROSITE-ProRule" id="PRU00335"/>
    </source>
</evidence>
<evidence type="ECO:0000259" key="6">
    <source>
        <dbReference type="PROSITE" id="PS50977"/>
    </source>
</evidence>
<dbReference type="KEGG" id="kqi:F1D05_19740"/>
<accession>A0A7G6X0I1</accession>
<dbReference type="InterPro" id="IPR004111">
    <property type="entry name" value="Repressor_TetR_C"/>
</dbReference>
<gene>
    <name evidence="7" type="ORF">F1D05_19740</name>
</gene>
<dbReference type="EMBL" id="CP043661">
    <property type="protein sequence ID" value="QNE19746.1"/>
    <property type="molecule type" value="Genomic_DNA"/>
</dbReference>
<dbReference type="GO" id="GO:0045892">
    <property type="term" value="P:negative regulation of DNA-templated transcription"/>
    <property type="evidence" value="ECO:0007669"/>
    <property type="project" value="InterPro"/>
</dbReference>
<keyword evidence="8" id="KW-1185">Reference proteome</keyword>
<dbReference type="InterPro" id="IPR036271">
    <property type="entry name" value="Tet_transcr_reg_TetR-rel_C_sf"/>
</dbReference>
<keyword evidence="3" id="KW-0804">Transcription</keyword>
<evidence type="ECO:0000256" key="2">
    <source>
        <dbReference type="ARBA" id="ARBA00023125"/>
    </source>
</evidence>
<feature type="domain" description="HTH tetR-type" evidence="6">
    <location>
        <begin position="21"/>
        <end position="81"/>
    </location>
</feature>
<feature type="region of interest" description="Disordered" evidence="5">
    <location>
        <begin position="1"/>
        <end position="22"/>
    </location>
</feature>
<dbReference type="InterPro" id="IPR009057">
    <property type="entry name" value="Homeodomain-like_sf"/>
</dbReference>
<protein>
    <submittedName>
        <fullName evidence="7">TetR/AcrR family transcriptional regulator</fullName>
    </submittedName>
</protein>
<dbReference type="PANTHER" id="PTHR30055:SF151">
    <property type="entry name" value="TRANSCRIPTIONAL REGULATORY PROTEIN"/>
    <property type="match status" value="1"/>
</dbReference>
<sequence>MVNVGKPAGGRSGRPRAGEERLSRQTILDAALRIVDDEGLEAMTMRRLAATLGVNPMSIYHHLPNKAAVFAGLAELVFADLNNTSRAEATTSRKAGREVPVRRSAGRSPGASTPTRSGGDRWQDELMNAAHAYRNALRAHPNLALQVLADAAAVSEVVVLTVEPFYRALDRAGLTPRQIFEAVNTLIDFIHGFSLGEASVRADTFELAPDLLERVSKLQPGQAPTLTRIVEELGADGLHYEFDDGFETGLSLFVAGIGARFGR</sequence>
<feature type="region of interest" description="Disordered" evidence="5">
    <location>
        <begin position="87"/>
        <end position="121"/>
    </location>
</feature>
<dbReference type="Pfam" id="PF02909">
    <property type="entry name" value="TetR_C_1"/>
    <property type="match status" value="1"/>
</dbReference>
<dbReference type="Gene3D" id="1.10.10.60">
    <property type="entry name" value="Homeodomain-like"/>
    <property type="match status" value="1"/>
</dbReference>
<name>A0A7G6X0I1_9ACTN</name>
<dbReference type="SUPFAM" id="SSF46689">
    <property type="entry name" value="Homeodomain-like"/>
    <property type="match status" value="1"/>
</dbReference>
<keyword evidence="2 4" id="KW-0238">DNA-binding</keyword>
<dbReference type="PANTHER" id="PTHR30055">
    <property type="entry name" value="HTH-TYPE TRANSCRIPTIONAL REGULATOR RUTR"/>
    <property type="match status" value="1"/>
</dbReference>
<evidence type="ECO:0000256" key="3">
    <source>
        <dbReference type="ARBA" id="ARBA00023163"/>
    </source>
</evidence>
<dbReference type="SUPFAM" id="SSF48498">
    <property type="entry name" value="Tetracyclin repressor-like, C-terminal domain"/>
    <property type="match status" value="1"/>
</dbReference>
<dbReference type="InterPro" id="IPR001647">
    <property type="entry name" value="HTH_TetR"/>
</dbReference>
<reference evidence="8" key="1">
    <citation type="submission" date="2019-09" db="EMBL/GenBank/DDBJ databases">
        <title>Antimicrobial potential of Antarctic Bacteria.</title>
        <authorList>
            <person name="Benaud N."/>
            <person name="Edwards R.J."/>
            <person name="Ferrari B.C."/>
        </authorList>
    </citation>
    <scope>NUCLEOTIDE SEQUENCE [LARGE SCALE GENOMIC DNA]</scope>
    <source>
        <strain evidence="8">SPB151</strain>
    </source>
</reference>
<evidence type="ECO:0000256" key="1">
    <source>
        <dbReference type="ARBA" id="ARBA00023015"/>
    </source>
</evidence>
<dbReference type="PROSITE" id="PS50977">
    <property type="entry name" value="HTH_TETR_2"/>
    <property type="match status" value="1"/>
</dbReference>
<keyword evidence="1" id="KW-0805">Transcription regulation</keyword>
<dbReference type="RefSeq" id="WP_185441686.1">
    <property type="nucleotide sequence ID" value="NZ_CP043661.1"/>
</dbReference>
<evidence type="ECO:0000313" key="8">
    <source>
        <dbReference type="Proteomes" id="UP000515563"/>
    </source>
</evidence>
<evidence type="ECO:0000256" key="5">
    <source>
        <dbReference type="SAM" id="MobiDB-lite"/>
    </source>
</evidence>
<proteinExistence type="predicted"/>
<reference evidence="7 8" key="2">
    <citation type="journal article" date="2020" name="Microbiol. Resour. Announc.">
        <title>Antarctic desert soil bacteria exhibit high novel natural product potential, evaluated through long-read genome sequencing and comparative genomics.</title>
        <authorList>
            <person name="Benaud N."/>
            <person name="Edwards R.J."/>
            <person name="Amos T.G."/>
            <person name="D'Agostino P.M."/>
            <person name="Gutierrez-Chavez C."/>
            <person name="Montgomery K."/>
            <person name="Nicetic I."/>
            <person name="Ferrari B.C."/>
        </authorList>
    </citation>
    <scope>NUCLEOTIDE SEQUENCE [LARGE SCALE GENOMIC DNA]</scope>
    <source>
        <strain evidence="7 8">SPB151</strain>
    </source>
</reference>
<dbReference type="Pfam" id="PF00440">
    <property type="entry name" value="TetR_N"/>
    <property type="match status" value="1"/>
</dbReference>
<dbReference type="Gene3D" id="1.10.357.10">
    <property type="entry name" value="Tetracycline Repressor, domain 2"/>
    <property type="match status" value="1"/>
</dbReference>
<dbReference type="InterPro" id="IPR050109">
    <property type="entry name" value="HTH-type_TetR-like_transc_reg"/>
</dbReference>
<organism evidence="7 8">
    <name type="scientific">Kribbella qitaiheensis</name>
    <dbReference type="NCBI Taxonomy" id="1544730"/>
    <lineage>
        <taxon>Bacteria</taxon>
        <taxon>Bacillati</taxon>
        <taxon>Actinomycetota</taxon>
        <taxon>Actinomycetes</taxon>
        <taxon>Propionibacteriales</taxon>
        <taxon>Kribbellaceae</taxon>
        <taxon>Kribbella</taxon>
    </lineage>
</organism>
<dbReference type="PRINTS" id="PR00455">
    <property type="entry name" value="HTHTETR"/>
</dbReference>
<feature type="DNA-binding region" description="H-T-H motif" evidence="4">
    <location>
        <begin position="44"/>
        <end position="63"/>
    </location>
</feature>
<dbReference type="GO" id="GO:0003700">
    <property type="term" value="F:DNA-binding transcription factor activity"/>
    <property type="evidence" value="ECO:0007669"/>
    <property type="project" value="TreeGrafter"/>
</dbReference>